<dbReference type="Proteomes" id="UP000682877">
    <property type="component" value="Chromosome 8"/>
</dbReference>
<keyword evidence="4" id="KW-1185">Reference proteome</keyword>
<reference evidence="3" key="1">
    <citation type="submission" date="2021-01" db="EMBL/GenBank/DDBJ databases">
        <authorList>
            <person name="Bezrukov I."/>
        </authorList>
    </citation>
    <scope>NUCLEOTIDE SEQUENCE</scope>
</reference>
<evidence type="ECO:0000313" key="3">
    <source>
        <dbReference type="EMBL" id="CAE6241248.1"/>
    </source>
</evidence>
<dbReference type="GO" id="GO:0008270">
    <property type="term" value="F:zinc ion binding"/>
    <property type="evidence" value="ECO:0007669"/>
    <property type="project" value="UniProtKB-KW"/>
</dbReference>
<evidence type="ECO:0000256" key="1">
    <source>
        <dbReference type="PROSITE-ProRule" id="PRU00047"/>
    </source>
</evidence>
<dbReference type="EMBL" id="LR999458">
    <property type="protein sequence ID" value="CAE6241248.1"/>
    <property type="molecule type" value="Genomic_DNA"/>
</dbReference>
<organism evidence="3 4">
    <name type="scientific">Arabidopsis arenosa</name>
    <name type="common">Sand rock-cress</name>
    <name type="synonym">Cardaminopsis arenosa</name>
    <dbReference type="NCBI Taxonomy" id="38785"/>
    <lineage>
        <taxon>Eukaryota</taxon>
        <taxon>Viridiplantae</taxon>
        <taxon>Streptophyta</taxon>
        <taxon>Embryophyta</taxon>
        <taxon>Tracheophyta</taxon>
        <taxon>Spermatophyta</taxon>
        <taxon>Magnoliopsida</taxon>
        <taxon>eudicotyledons</taxon>
        <taxon>Gunneridae</taxon>
        <taxon>Pentapetalae</taxon>
        <taxon>rosids</taxon>
        <taxon>malvids</taxon>
        <taxon>Brassicales</taxon>
        <taxon>Brassicaceae</taxon>
        <taxon>Camelineae</taxon>
        <taxon>Arabidopsis</taxon>
    </lineage>
</organism>
<gene>
    <name evidence="3" type="ORF">AARE701A_LOCUS21535</name>
</gene>
<keyword evidence="1" id="KW-0479">Metal-binding</keyword>
<name>A0A8S2B9C3_ARAAE</name>
<evidence type="ECO:0000313" key="4">
    <source>
        <dbReference type="Proteomes" id="UP000682877"/>
    </source>
</evidence>
<proteinExistence type="predicted"/>
<accession>A0A8S2B9C3</accession>
<sequence length="216" mass="24403">MSQKITVKVKCHHSGCFKTEGGVLSYGDGIVDVLEVDSLTIFEDVVMHLVAKDSNNVGRMWYKLPYEDVSDRIPLWENVEENKKKLVVKLPGRLNQDQTSWLNEQTRLKLQEDVYLNESPRKKKSETKVGREGRIVHCGLCGEAGHNSRKCPHESPESRAKRLKQNDIPQLEAQDQAEMEAAFAAMEQAPPETQPEVQDVSSSAPQISFINRILFG</sequence>
<dbReference type="AlphaFoldDB" id="A0A8S2B9C3"/>
<keyword evidence="1" id="KW-0862">Zinc</keyword>
<keyword evidence="1" id="KW-0863">Zinc-finger</keyword>
<feature type="domain" description="CCHC-type" evidence="2">
    <location>
        <begin position="138"/>
        <end position="152"/>
    </location>
</feature>
<protein>
    <recommendedName>
        <fullName evidence="2">CCHC-type domain-containing protein</fullName>
    </recommendedName>
</protein>
<dbReference type="PROSITE" id="PS50158">
    <property type="entry name" value="ZF_CCHC"/>
    <property type="match status" value="1"/>
</dbReference>
<dbReference type="InterPro" id="IPR001878">
    <property type="entry name" value="Znf_CCHC"/>
</dbReference>
<dbReference type="InterPro" id="IPR036875">
    <property type="entry name" value="Znf_CCHC_sf"/>
</dbReference>
<dbReference type="GO" id="GO:0003676">
    <property type="term" value="F:nucleic acid binding"/>
    <property type="evidence" value="ECO:0007669"/>
    <property type="project" value="InterPro"/>
</dbReference>
<evidence type="ECO:0000259" key="2">
    <source>
        <dbReference type="PROSITE" id="PS50158"/>
    </source>
</evidence>
<dbReference type="SUPFAM" id="SSF57756">
    <property type="entry name" value="Retrovirus zinc finger-like domains"/>
    <property type="match status" value="1"/>
</dbReference>